<name>A0ABW2S6I3_9NOCA</name>
<keyword evidence="3" id="KW-1185">Reference proteome</keyword>
<protein>
    <recommendedName>
        <fullName evidence="4">DUF2269 domain-containing protein</fullName>
    </recommendedName>
</protein>
<gene>
    <name evidence="2" type="ORF">ACFQS9_25975</name>
</gene>
<keyword evidence="1" id="KW-0812">Transmembrane</keyword>
<comment type="caution">
    <text evidence="2">The sequence shown here is derived from an EMBL/GenBank/DDBJ whole genome shotgun (WGS) entry which is preliminary data.</text>
</comment>
<evidence type="ECO:0008006" key="4">
    <source>
        <dbReference type="Google" id="ProtNLM"/>
    </source>
</evidence>
<keyword evidence="1" id="KW-0472">Membrane</keyword>
<evidence type="ECO:0000313" key="2">
    <source>
        <dbReference type="EMBL" id="MFC7451349.1"/>
    </source>
</evidence>
<reference evidence="3" key="1">
    <citation type="journal article" date="2019" name="Int. J. Syst. Evol. Microbiol.">
        <title>The Global Catalogue of Microorganisms (GCM) 10K type strain sequencing project: providing services to taxonomists for standard genome sequencing and annotation.</title>
        <authorList>
            <consortium name="The Broad Institute Genomics Platform"/>
            <consortium name="The Broad Institute Genome Sequencing Center for Infectious Disease"/>
            <person name="Wu L."/>
            <person name="Ma J."/>
        </authorList>
    </citation>
    <scope>NUCLEOTIDE SEQUENCE [LARGE SCALE GENOMIC DNA]</scope>
    <source>
        <strain evidence="3">ICMP 19430</strain>
    </source>
</reference>
<feature type="transmembrane region" description="Helical" evidence="1">
    <location>
        <begin position="111"/>
        <end position="137"/>
    </location>
</feature>
<evidence type="ECO:0000313" key="3">
    <source>
        <dbReference type="Proteomes" id="UP001596484"/>
    </source>
</evidence>
<sequence>MGIAALVTWLLTAAGGFFLLATWITKGGARQPRNSHFPPALIFGHFALAVVGLIVWIVYLIGDNDALAWTAFVLLVPVALLGFAMLIRWLPTYRAGAAAEAPSDAVAEKHFPVAVVAGHGFLAVVTVVLVLLTALGVGES</sequence>
<proteinExistence type="predicted"/>
<accession>A0ABW2S6I3</accession>
<dbReference type="RefSeq" id="WP_378409416.1">
    <property type="nucleotide sequence ID" value="NZ_JBHTCS010000030.1"/>
</dbReference>
<organism evidence="2 3">
    <name type="scientific">Rhodococcus daqingensis</name>
    <dbReference type="NCBI Taxonomy" id="2479363"/>
    <lineage>
        <taxon>Bacteria</taxon>
        <taxon>Bacillati</taxon>
        <taxon>Actinomycetota</taxon>
        <taxon>Actinomycetes</taxon>
        <taxon>Mycobacteriales</taxon>
        <taxon>Nocardiaceae</taxon>
        <taxon>Rhodococcus</taxon>
    </lineage>
</organism>
<feature type="transmembrane region" description="Helical" evidence="1">
    <location>
        <begin position="67"/>
        <end position="90"/>
    </location>
</feature>
<dbReference type="Proteomes" id="UP001596484">
    <property type="component" value="Unassembled WGS sequence"/>
</dbReference>
<evidence type="ECO:0000256" key="1">
    <source>
        <dbReference type="SAM" id="Phobius"/>
    </source>
</evidence>
<keyword evidence="1" id="KW-1133">Transmembrane helix</keyword>
<feature type="transmembrane region" description="Helical" evidence="1">
    <location>
        <begin position="6"/>
        <end position="25"/>
    </location>
</feature>
<dbReference type="EMBL" id="JBHTCS010000030">
    <property type="protein sequence ID" value="MFC7451349.1"/>
    <property type="molecule type" value="Genomic_DNA"/>
</dbReference>
<feature type="transmembrane region" description="Helical" evidence="1">
    <location>
        <begin position="37"/>
        <end position="61"/>
    </location>
</feature>